<comment type="caution">
    <text evidence="1">The sequence shown here is derived from an EMBL/GenBank/DDBJ whole genome shotgun (WGS) entry which is preliminary data.</text>
</comment>
<keyword evidence="2" id="KW-1185">Reference proteome</keyword>
<accession>A0ABT3HT02</accession>
<evidence type="ECO:0000313" key="2">
    <source>
        <dbReference type="Proteomes" id="UP001163731"/>
    </source>
</evidence>
<organism evidence="1 2">
    <name type="scientific">Chryseobacterium kimseyorum</name>
    <dbReference type="NCBI Taxonomy" id="2984028"/>
    <lineage>
        <taxon>Bacteria</taxon>
        <taxon>Pseudomonadati</taxon>
        <taxon>Bacteroidota</taxon>
        <taxon>Flavobacteriia</taxon>
        <taxon>Flavobacteriales</taxon>
        <taxon>Weeksellaceae</taxon>
        <taxon>Chryseobacterium group</taxon>
        <taxon>Chryseobacterium</taxon>
    </lineage>
</organism>
<dbReference type="Gene3D" id="1.10.357.10">
    <property type="entry name" value="Tetracycline Repressor, domain 2"/>
    <property type="match status" value="1"/>
</dbReference>
<proteinExistence type="predicted"/>
<reference evidence="1" key="1">
    <citation type="submission" date="2022-10" db="EMBL/GenBank/DDBJ databases">
        <title>Chryseobacterium babae sp. nov. isolated from the gut of the beetle Oryctes rhinoceros, and Chryseobacterium kimseyorum sp. nov., isolated from a stick insect rearing cage.</title>
        <authorList>
            <person name="Shelomi M."/>
            <person name="Han C.-J."/>
            <person name="Chen W.-M."/>
            <person name="Chen H.-K."/>
            <person name="Liaw S.-J."/>
            <person name="Muhle E."/>
            <person name="Clermont D."/>
        </authorList>
    </citation>
    <scope>NUCLEOTIDE SEQUENCE</scope>
    <source>
        <strain evidence="1">09-1422</strain>
    </source>
</reference>
<evidence type="ECO:0000313" key="1">
    <source>
        <dbReference type="EMBL" id="MCW3166912.1"/>
    </source>
</evidence>
<sequence>MAYQFGEKGSIAVIKNWVENDFAYPAESVAQMIIYLVNKLNKL</sequence>
<dbReference type="Proteomes" id="UP001163731">
    <property type="component" value="Unassembled WGS sequence"/>
</dbReference>
<gene>
    <name evidence="1" type="ORF">OMO38_00085</name>
</gene>
<dbReference type="RefSeq" id="WP_264748210.1">
    <property type="nucleotide sequence ID" value="NZ_JAPDHW010000001.1"/>
</dbReference>
<protein>
    <submittedName>
        <fullName evidence="1">Uncharacterized protein</fullName>
    </submittedName>
</protein>
<name>A0ABT3HT02_9FLAO</name>
<dbReference type="EMBL" id="JAPDHW010000001">
    <property type="protein sequence ID" value="MCW3166912.1"/>
    <property type="molecule type" value="Genomic_DNA"/>
</dbReference>